<dbReference type="Pfam" id="PF01026">
    <property type="entry name" value="TatD_DNase"/>
    <property type="match status" value="1"/>
</dbReference>
<dbReference type="AlphaFoldDB" id="A0A6I3LNN9"/>
<keyword evidence="2" id="KW-1185">Reference proteome</keyword>
<evidence type="ECO:0000313" key="2">
    <source>
        <dbReference type="Proteomes" id="UP000438760"/>
    </source>
</evidence>
<dbReference type="Proteomes" id="UP000438760">
    <property type="component" value="Unassembled WGS sequence"/>
</dbReference>
<dbReference type="InterPro" id="IPR032466">
    <property type="entry name" value="Metal_Hydrolase"/>
</dbReference>
<dbReference type="PANTHER" id="PTHR47176">
    <property type="entry name" value="OSJNBA0020J04.13 PROTEIN"/>
    <property type="match status" value="1"/>
</dbReference>
<name>A0A6I3LNN9_9FLAO</name>
<organism evidence="1 2">
    <name type="scientific">Myroides albus</name>
    <dbReference type="NCBI Taxonomy" id="2562892"/>
    <lineage>
        <taxon>Bacteria</taxon>
        <taxon>Pseudomonadati</taxon>
        <taxon>Bacteroidota</taxon>
        <taxon>Flavobacteriia</taxon>
        <taxon>Flavobacteriales</taxon>
        <taxon>Flavobacteriaceae</taxon>
        <taxon>Myroides</taxon>
    </lineage>
</organism>
<evidence type="ECO:0000313" key="1">
    <source>
        <dbReference type="EMBL" id="MTG99056.1"/>
    </source>
</evidence>
<gene>
    <name evidence="1" type="ORF">GJV76_13090</name>
</gene>
<sequence>MKINVHKHGATAQVEGIEIVNQYPTTLDTSLPAYSVGIHPWYIKEDNIEEELRLLELQLQGVNCLAIGECGLDKKANISLNIQVEVFKRQLLLAEKYKKAVILHVVSAFQEVIAIKKQLNISVPLIIHGFNKKHEVAESLWKNGFYLSFGRHLIDKESLQSTFLQVPKERLFLETDDAAEVTIAEVYQVAERLCKDIETIIEQNYRTVFNR</sequence>
<comment type="caution">
    <text evidence="1">The sequence shown here is derived from an EMBL/GenBank/DDBJ whole genome shotgun (WGS) entry which is preliminary data.</text>
</comment>
<dbReference type="OrthoDB" id="664222at2"/>
<dbReference type="RefSeq" id="WP_155093061.1">
    <property type="nucleotide sequence ID" value="NZ_CP102754.1"/>
</dbReference>
<reference evidence="1 2" key="1">
    <citation type="submission" date="2019-11" db="EMBL/GenBank/DDBJ databases">
        <title>Genome of Strain BIT-d1.</title>
        <authorList>
            <person name="Yang Y."/>
        </authorList>
    </citation>
    <scope>NUCLEOTIDE SEQUENCE [LARGE SCALE GENOMIC DNA]</scope>
    <source>
        <strain evidence="1 2">BIT-d1</strain>
    </source>
</reference>
<dbReference type="InterPro" id="IPR001130">
    <property type="entry name" value="TatD-like"/>
</dbReference>
<protein>
    <submittedName>
        <fullName evidence="1">TatD family deoxyribonuclease</fullName>
    </submittedName>
</protein>
<dbReference type="PANTHER" id="PTHR47176:SF1">
    <property type="entry name" value="OS04G0577500 PROTEIN"/>
    <property type="match status" value="1"/>
</dbReference>
<proteinExistence type="predicted"/>
<dbReference type="SUPFAM" id="SSF51556">
    <property type="entry name" value="Metallo-dependent hydrolases"/>
    <property type="match status" value="1"/>
</dbReference>
<dbReference type="EMBL" id="WMJX01000040">
    <property type="protein sequence ID" value="MTG99056.1"/>
    <property type="molecule type" value="Genomic_DNA"/>
</dbReference>
<accession>A0A6I3LNN9</accession>
<dbReference type="GO" id="GO:0016788">
    <property type="term" value="F:hydrolase activity, acting on ester bonds"/>
    <property type="evidence" value="ECO:0007669"/>
    <property type="project" value="InterPro"/>
</dbReference>
<dbReference type="Gene3D" id="3.20.20.140">
    <property type="entry name" value="Metal-dependent hydrolases"/>
    <property type="match status" value="1"/>
</dbReference>